<dbReference type="OrthoDB" id="20900at2759"/>
<organism evidence="1 2">
    <name type="scientific">Glarea lozoyensis (strain ATCC 74030 / MF5533)</name>
    <dbReference type="NCBI Taxonomy" id="1104152"/>
    <lineage>
        <taxon>Eukaryota</taxon>
        <taxon>Fungi</taxon>
        <taxon>Dikarya</taxon>
        <taxon>Ascomycota</taxon>
        <taxon>Pezizomycotina</taxon>
        <taxon>Leotiomycetes</taxon>
        <taxon>Helotiales</taxon>
        <taxon>Helotiaceae</taxon>
        <taxon>Glarea</taxon>
    </lineage>
</organism>
<comment type="caution">
    <text evidence="1">The sequence shown here is derived from an EMBL/GenBank/DDBJ whole genome shotgun (WGS) entry which is preliminary data.</text>
</comment>
<keyword evidence="2" id="KW-1185">Reference proteome</keyword>
<accession>H0ESY8</accession>
<dbReference type="HOGENOM" id="CLU_2454927_0_0_1"/>
<evidence type="ECO:0000313" key="2">
    <source>
        <dbReference type="Proteomes" id="UP000005446"/>
    </source>
</evidence>
<reference evidence="1 2" key="1">
    <citation type="journal article" date="2012" name="Eukaryot. Cell">
        <title>Genome sequence of the fungus Glarea lozoyensis: the first genome sequence of a species from the Helotiaceae family.</title>
        <authorList>
            <person name="Youssar L."/>
            <person name="Gruening B.A."/>
            <person name="Erxleben A."/>
            <person name="Guenther S."/>
            <person name="Huettel W."/>
        </authorList>
    </citation>
    <scope>NUCLEOTIDE SEQUENCE [LARGE SCALE GENOMIC DNA]</scope>
    <source>
        <strain evidence="2">ATCC 74030 / MF5533</strain>
    </source>
</reference>
<protein>
    <submittedName>
        <fullName evidence="1">Uncharacterized protein</fullName>
    </submittedName>
</protein>
<dbReference type="InParanoid" id="H0ESY8"/>
<dbReference type="EMBL" id="AGUE01000155">
    <property type="protein sequence ID" value="EHK98386.1"/>
    <property type="molecule type" value="Genomic_DNA"/>
</dbReference>
<evidence type="ECO:0000313" key="1">
    <source>
        <dbReference type="EMBL" id="EHK98386.1"/>
    </source>
</evidence>
<dbReference type="Proteomes" id="UP000005446">
    <property type="component" value="Unassembled WGS sequence"/>
</dbReference>
<sequence length="89" mass="9498">MNSYLLYEASVSVCVPLGGVMDVITRMLSIAAPSESSASLGGVRLHPGVDRDERDGLWSGMPQIHVATLALVNTLAERMPESLEETGKL</sequence>
<dbReference type="AlphaFoldDB" id="H0ESY8"/>
<name>H0ESY8_GLAL7</name>
<proteinExistence type="predicted"/>
<gene>
    <name evidence="1" type="ORF">M7I_5863</name>
</gene>